<comment type="similarity">
    <text evidence="1">Belongs to the plasmid mobilization pre family.</text>
</comment>
<proteinExistence type="inferred from homology"/>
<protein>
    <submittedName>
        <fullName evidence="3">Plasmid recombination protein</fullName>
    </submittedName>
</protein>
<dbReference type="Pfam" id="PF01076">
    <property type="entry name" value="Mob_Pre"/>
    <property type="match status" value="1"/>
</dbReference>
<dbReference type="EMBL" id="CP060632">
    <property type="protein sequence ID" value="QNM00125.1"/>
    <property type="molecule type" value="Genomic_DNA"/>
</dbReference>
<evidence type="ECO:0000313" key="4">
    <source>
        <dbReference type="Proteomes" id="UP000515819"/>
    </source>
</evidence>
<name>A0A7G9FNJ3_9FIRM</name>
<evidence type="ECO:0000256" key="2">
    <source>
        <dbReference type="SAM" id="Coils"/>
    </source>
</evidence>
<evidence type="ECO:0000256" key="1">
    <source>
        <dbReference type="ARBA" id="ARBA00010657"/>
    </source>
</evidence>
<dbReference type="GO" id="GO:0006310">
    <property type="term" value="P:DNA recombination"/>
    <property type="evidence" value="ECO:0007669"/>
    <property type="project" value="InterPro"/>
</dbReference>
<gene>
    <name evidence="3" type="ORF">H9Q76_02135</name>
</gene>
<evidence type="ECO:0000313" key="3">
    <source>
        <dbReference type="EMBL" id="QNM00125.1"/>
    </source>
</evidence>
<keyword evidence="4" id="KW-1185">Reference proteome</keyword>
<dbReference type="CDD" id="cd17242">
    <property type="entry name" value="MobM_relaxase"/>
    <property type="match status" value="1"/>
</dbReference>
<dbReference type="InterPro" id="IPR001668">
    <property type="entry name" value="Mob_Pre"/>
</dbReference>
<dbReference type="RefSeq" id="WP_118546154.1">
    <property type="nucleotide sequence ID" value="NZ_CP060632.1"/>
</dbReference>
<reference evidence="3 4" key="1">
    <citation type="submission" date="2020-08" db="EMBL/GenBank/DDBJ databases">
        <authorList>
            <person name="Liu C."/>
            <person name="Sun Q."/>
        </authorList>
    </citation>
    <scope>NUCLEOTIDE SEQUENCE [LARGE SCALE GENOMIC DNA]</scope>
    <source>
        <strain evidence="3 4">NSJ-4</strain>
    </source>
</reference>
<sequence length="457" mass="53597">MGNVSYSAHISNGKSAITSKSKLLGVAKHNLRKYKSPEYSSDNILLLRGTEDLYQDVKNVYHQEFDEVVQQYNQKHKRADRRIEDYFEHVANLEQDMAVEIIFQCGDKKFWEEHMDKKEKMYNVYAYLLSTMERLLPNFKVANAVIHFDEASPHMHVVGVPVWEGAKKGLSKKVSKRNVFTPESLSVILQDKLREEAGSCFRFNVKEELAEKKQGRNHDLSVMEYKVAKETERLEELQREVVDTDNELFASKLAYRQVQRENEDELREIKQEISEKQSENLKLDYVISYKRDKLKEYDDEISKWEQFKNTLIMLKEYISAYLPLSPLIEEFANCVEHKKDIEAGNSFRGLLNALGQFLRAFKELIVDGVCWFPRLMRWETSKGEVAPVFSDYKNEGYDYRLKAYMNVVTKEKYSIDSIQEEIKPENRIGTLEQLEQGIVAAEEMVQEVERTRVRGRE</sequence>
<dbReference type="AlphaFoldDB" id="A0A7G9FNJ3"/>
<accession>A0A7G9FNJ3</accession>
<organism evidence="3 4">
    <name type="scientific">Wujia chipingensis</name>
    <dbReference type="NCBI Taxonomy" id="2763670"/>
    <lineage>
        <taxon>Bacteria</taxon>
        <taxon>Bacillati</taxon>
        <taxon>Bacillota</taxon>
        <taxon>Clostridia</taxon>
        <taxon>Lachnospirales</taxon>
        <taxon>Lachnospiraceae</taxon>
        <taxon>Wujia</taxon>
    </lineage>
</organism>
<dbReference type="Proteomes" id="UP000515819">
    <property type="component" value="Chromosome"/>
</dbReference>
<feature type="coiled-coil region" evidence="2">
    <location>
        <begin position="69"/>
        <end position="96"/>
    </location>
</feature>
<dbReference type="KEGG" id="wcp:H9Q76_02135"/>
<keyword evidence="2" id="KW-0175">Coiled coil</keyword>
<dbReference type="Gene3D" id="3.30.930.30">
    <property type="match status" value="1"/>
</dbReference>
<feature type="coiled-coil region" evidence="2">
    <location>
        <begin position="220"/>
        <end position="279"/>
    </location>
</feature>
<dbReference type="GO" id="GO:0003677">
    <property type="term" value="F:DNA binding"/>
    <property type="evidence" value="ECO:0007669"/>
    <property type="project" value="InterPro"/>
</dbReference>